<dbReference type="Proteomes" id="UP000595140">
    <property type="component" value="Unassembled WGS sequence"/>
</dbReference>
<proteinExistence type="predicted"/>
<name>A0A484N8I3_9ASTE</name>
<protein>
    <submittedName>
        <fullName evidence="1">Uncharacterized protein</fullName>
    </submittedName>
</protein>
<accession>A0A484N8I3</accession>
<keyword evidence="2" id="KW-1185">Reference proteome</keyword>
<dbReference type="OrthoDB" id="10263272at2759"/>
<organism evidence="1 2">
    <name type="scientific">Cuscuta campestris</name>
    <dbReference type="NCBI Taxonomy" id="132261"/>
    <lineage>
        <taxon>Eukaryota</taxon>
        <taxon>Viridiplantae</taxon>
        <taxon>Streptophyta</taxon>
        <taxon>Embryophyta</taxon>
        <taxon>Tracheophyta</taxon>
        <taxon>Spermatophyta</taxon>
        <taxon>Magnoliopsida</taxon>
        <taxon>eudicotyledons</taxon>
        <taxon>Gunneridae</taxon>
        <taxon>Pentapetalae</taxon>
        <taxon>asterids</taxon>
        <taxon>lamiids</taxon>
        <taxon>Solanales</taxon>
        <taxon>Convolvulaceae</taxon>
        <taxon>Cuscuteae</taxon>
        <taxon>Cuscuta</taxon>
        <taxon>Cuscuta subgen. Grammica</taxon>
        <taxon>Cuscuta sect. Cleistogrammica</taxon>
    </lineage>
</organism>
<evidence type="ECO:0000313" key="1">
    <source>
        <dbReference type="EMBL" id="VFQ97189.1"/>
    </source>
</evidence>
<evidence type="ECO:0000313" key="2">
    <source>
        <dbReference type="Proteomes" id="UP000595140"/>
    </source>
</evidence>
<gene>
    <name evidence="1" type="ORF">CCAM_LOCUS38965</name>
</gene>
<sequence length="81" mass="9303">MDFDYAHFMVTEGCKAKEIPASSPSREAYRKQLAEIFNMNWRILAFKNKPPPPPLGWFSEGELFRLPGQTYKTPSPHSSDI</sequence>
<dbReference type="AlphaFoldDB" id="A0A484N8I3"/>
<dbReference type="EMBL" id="OOIL02006427">
    <property type="protein sequence ID" value="VFQ97189.1"/>
    <property type="molecule type" value="Genomic_DNA"/>
</dbReference>
<reference evidence="1 2" key="1">
    <citation type="submission" date="2018-04" db="EMBL/GenBank/DDBJ databases">
        <authorList>
            <person name="Vogel A."/>
        </authorList>
    </citation>
    <scope>NUCLEOTIDE SEQUENCE [LARGE SCALE GENOMIC DNA]</scope>
</reference>